<keyword evidence="2" id="KW-0689">Ribosomal protein</keyword>
<dbReference type="Gene3D" id="3.40.630.30">
    <property type="match status" value="1"/>
</dbReference>
<dbReference type="PANTHER" id="PTHR43138:SF1">
    <property type="entry name" value="N-ACETYLTRANSFERASE ACA1"/>
    <property type="match status" value="1"/>
</dbReference>
<dbReference type="AlphaFoldDB" id="A0A1H5XCD8"/>
<dbReference type="EMBL" id="FNVR01000013">
    <property type="protein sequence ID" value="SEG09402.1"/>
    <property type="molecule type" value="Genomic_DNA"/>
</dbReference>
<dbReference type="CDD" id="cd04301">
    <property type="entry name" value="NAT_SF"/>
    <property type="match status" value="1"/>
</dbReference>
<proteinExistence type="predicted"/>
<dbReference type="InterPro" id="IPR000182">
    <property type="entry name" value="GNAT_dom"/>
</dbReference>
<dbReference type="STRING" id="1120964.GCA_001313265_04180"/>
<dbReference type="InterPro" id="IPR052742">
    <property type="entry name" value="Mito_N-acetyltransferase"/>
</dbReference>
<keyword evidence="3" id="KW-1185">Reference proteome</keyword>
<dbReference type="RefSeq" id="WP_103925109.1">
    <property type="nucleotide sequence ID" value="NZ_FNVR01000013.1"/>
</dbReference>
<sequence>MEINIRKAVDSDSESLWEIIEPIIREGKTYVFSPDSSKEKIMTFWLAAEKATYVAESKGEIVGTFFLKANQPDRGSHVVNAGYMVSPNARGKGIGQKMAEYSFEEAKRLGFKAMQFNFVVKSNSAAISLWSKLGFEIVGEVPEAFIHPELGLINVLVMYRKL</sequence>
<reference evidence="3" key="1">
    <citation type="submission" date="2016-10" db="EMBL/GenBank/DDBJ databases">
        <authorList>
            <person name="Varghese N."/>
            <person name="Submissions S."/>
        </authorList>
    </citation>
    <scope>NUCLEOTIDE SEQUENCE [LARGE SCALE GENOMIC DNA]</scope>
    <source>
        <strain evidence="3">DSM 17298</strain>
    </source>
</reference>
<protein>
    <submittedName>
        <fullName evidence="2">Ribosomal protein S18 acetylase RimI</fullName>
    </submittedName>
</protein>
<dbReference type="SUPFAM" id="SSF55729">
    <property type="entry name" value="Acyl-CoA N-acyltransferases (Nat)"/>
    <property type="match status" value="1"/>
</dbReference>
<dbReference type="OrthoDB" id="5319888at2"/>
<evidence type="ECO:0000313" key="2">
    <source>
        <dbReference type="EMBL" id="SEG09402.1"/>
    </source>
</evidence>
<gene>
    <name evidence="2" type="ORF">SAMN03080598_02449</name>
</gene>
<evidence type="ECO:0000259" key="1">
    <source>
        <dbReference type="PROSITE" id="PS51186"/>
    </source>
</evidence>
<dbReference type="GO" id="GO:0016747">
    <property type="term" value="F:acyltransferase activity, transferring groups other than amino-acyl groups"/>
    <property type="evidence" value="ECO:0007669"/>
    <property type="project" value="InterPro"/>
</dbReference>
<keyword evidence="2" id="KW-0687">Ribonucleoprotein</keyword>
<dbReference type="Pfam" id="PF00583">
    <property type="entry name" value="Acetyltransf_1"/>
    <property type="match status" value="1"/>
</dbReference>
<dbReference type="PANTHER" id="PTHR43138">
    <property type="entry name" value="ACETYLTRANSFERASE, GNAT FAMILY"/>
    <property type="match status" value="1"/>
</dbReference>
<accession>A0A1H5XCD8</accession>
<name>A0A1H5XCD8_9BACT</name>
<feature type="domain" description="N-acetyltransferase" evidence="1">
    <location>
        <begin position="3"/>
        <end position="162"/>
    </location>
</feature>
<organism evidence="2 3">
    <name type="scientific">Algoriphagus boritolerans DSM 17298 = JCM 18970</name>
    <dbReference type="NCBI Taxonomy" id="1120964"/>
    <lineage>
        <taxon>Bacteria</taxon>
        <taxon>Pseudomonadati</taxon>
        <taxon>Bacteroidota</taxon>
        <taxon>Cytophagia</taxon>
        <taxon>Cytophagales</taxon>
        <taxon>Cyclobacteriaceae</taxon>
        <taxon>Algoriphagus</taxon>
    </lineage>
</organism>
<dbReference type="InterPro" id="IPR016181">
    <property type="entry name" value="Acyl_CoA_acyltransferase"/>
</dbReference>
<evidence type="ECO:0000313" key="3">
    <source>
        <dbReference type="Proteomes" id="UP000236736"/>
    </source>
</evidence>
<dbReference type="Proteomes" id="UP000236736">
    <property type="component" value="Unassembled WGS sequence"/>
</dbReference>
<dbReference type="PROSITE" id="PS51186">
    <property type="entry name" value="GNAT"/>
    <property type="match status" value="1"/>
</dbReference>
<dbReference type="GO" id="GO:0005840">
    <property type="term" value="C:ribosome"/>
    <property type="evidence" value="ECO:0007669"/>
    <property type="project" value="UniProtKB-KW"/>
</dbReference>